<evidence type="ECO:0000256" key="4">
    <source>
        <dbReference type="ARBA" id="ARBA00022917"/>
    </source>
</evidence>
<evidence type="ECO:0000256" key="1">
    <source>
        <dbReference type="ARBA" id="ARBA00005532"/>
    </source>
</evidence>
<sequence>MITMAITAADVKALRERTGLPMMDCKKALDEAEGDHEAAVEWLRKRGQQVLEKRADRETAFGRFGISCGVESTAGAMVELKCESAPVASNEEFVQLANDLAEALAKTPAVEGNPDQLLALDSPSQPGTTLAQVKDDLFNRIREVFNVGRMARYDGSTCGYSHNSSTVAGVLLSVEGGNNDAGRDVAMHVAAMNPSSLSVEELDKTVVENERKVLRDAALAEGKT</sequence>
<dbReference type="CDD" id="cd14275">
    <property type="entry name" value="UBA_EF-Ts"/>
    <property type="match status" value="1"/>
</dbReference>
<dbReference type="InterPro" id="IPR036402">
    <property type="entry name" value="EF-Ts_dimer_sf"/>
</dbReference>
<dbReference type="HAMAP" id="MF_00050">
    <property type="entry name" value="EF_Ts"/>
    <property type="match status" value="1"/>
</dbReference>
<name>A9LH15_9BACT</name>
<dbReference type="Gene3D" id="1.10.8.10">
    <property type="entry name" value="DNA helicase RuvA subunit, C-terminal domain"/>
    <property type="match status" value="1"/>
</dbReference>
<dbReference type="NCBIfam" id="TIGR00116">
    <property type="entry name" value="tsf"/>
    <property type="match status" value="1"/>
</dbReference>
<dbReference type="Pfam" id="PF00889">
    <property type="entry name" value="EF_TS"/>
    <property type="match status" value="1"/>
</dbReference>
<keyword evidence="5" id="KW-0963">Cytoplasm</keyword>
<protein>
    <recommendedName>
        <fullName evidence="2 5">Elongation factor Ts</fullName>
        <shortName evidence="5">EF-Ts</shortName>
    </recommendedName>
</protein>
<organism evidence="7">
    <name type="scientific">uncultured planctomycete 8FN</name>
    <dbReference type="NCBI Taxonomy" id="455070"/>
    <lineage>
        <taxon>Bacteria</taxon>
        <taxon>Pseudomonadati</taxon>
        <taxon>Planctomycetota</taxon>
        <taxon>Planctomycetia</taxon>
        <taxon>Planctomycetales</taxon>
        <taxon>environmental samples</taxon>
    </lineage>
</organism>
<dbReference type="EMBL" id="EF591888">
    <property type="protein sequence ID" value="ABX10692.1"/>
    <property type="molecule type" value="Genomic_DNA"/>
</dbReference>
<evidence type="ECO:0000259" key="6">
    <source>
        <dbReference type="Pfam" id="PF00889"/>
    </source>
</evidence>
<dbReference type="SUPFAM" id="SSF46934">
    <property type="entry name" value="UBA-like"/>
    <property type="match status" value="1"/>
</dbReference>
<evidence type="ECO:0000256" key="3">
    <source>
        <dbReference type="ARBA" id="ARBA00022768"/>
    </source>
</evidence>
<reference evidence="7" key="1">
    <citation type="journal article" date="2007" name="ISME J.">
        <title>Fosmids of novel marine Planctomycetes from the Namibian and Oregon coast upwelling systems and their cross-comparison with planctomycete genomes.</title>
        <authorList>
            <person name="Woebken D."/>
            <person name="Teeling H."/>
            <person name="Wecker P."/>
            <person name="Dumitriu A."/>
            <person name="Kostadinov I."/>
            <person name="DeLong E.F."/>
            <person name="Amann R."/>
            <person name="Gloeckner F.O."/>
        </authorList>
    </citation>
    <scope>NUCLEOTIDE SEQUENCE</scope>
</reference>
<evidence type="ECO:0000256" key="2">
    <source>
        <dbReference type="ARBA" id="ARBA00016956"/>
    </source>
</evidence>
<comment type="subcellular location">
    <subcellularLocation>
        <location evidence="5">Cytoplasm</location>
    </subcellularLocation>
</comment>
<gene>
    <name evidence="5 7" type="primary">tsf</name>
    <name evidence="7" type="ORF">8FN_14</name>
</gene>
<accession>A9LH15</accession>
<dbReference type="PANTHER" id="PTHR11741">
    <property type="entry name" value="ELONGATION FACTOR TS"/>
    <property type="match status" value="1"/>
</dbReference>
<dbReference type="AlphaFoldDB" id="A9LH15"/>
<dbReference type="Gene3D" id="3.30.479.20">
    <property type="entry name" value="Elongation factor Ts, dimerisation domain"/>
    <property type="match status" value="2"/>
</dbReference>
<evidence type="ECO:0000313" key="7">
    <source>
        <dbReference type="EMBL" id="ABX10692.1"/>
    </source>
</evidence>
<keyword evidence="3 5" id="KW-0251">Elongation factor</keyword>
<dbReference type="SUPFAM" id="SSF54713">
    <property type="entry name" value="Elongation factor Ts (EF-Ts), dimerisation domain"/>
    <property type="match status" value="1"/>
</dbReference>
<dbReference type="InterPro" id="IPR001816">
    <property type="entry name" value="Transl_elong_EFTs/EF1B"/>
</dbReference>
<feature type="domain" description="Translation elongation factor EFTs/EF1B dimerisation" evidence="6">
    <location>
        <begin position="75"/>
        <end position="223"/>
    </location>
</feature>
<comment type="function">
    <text evidence="5">Associates with the EF-Tu.GDP complex and induces the exchange of GDP to GTP. It remains bound to the aminoacyl-tRNA.EF-Tu.GTP complex up to the GTP hydrolysis stage on the ribosome.</text>
</comment>
<dbReference type="PANTHER" id="PTHR11741:SF0">
    <property type="entry name" value="ELONGATION FACTOR TS, MITOCHONDRIAL"/>
    <property type="match status" value="1"/>
</dbReference>
<dbReference type="GO" id="GO:0003746">
    <property type="term" value="F:translation elongation factor activity"/>
    <property type="evidence" value="ECO:0007669"/>
    <property type="project" value="UniProtKB-UniRule"/>
</dbReference>
<dbReference type="InterPro" id="IPR014039">
    <property type="entry name" value="Transl_elong_EFTs/EF1B_dimer"/>
</dbReference>
<proteinExistence type="inferred from homology"/>
<dbReference type="FunFam" id="1.10.8.10:FF:000001">
    <property type="entry name" value="Elongation factor Ts"/>
    <property type="match status" value="1"/>
</dbReference>
<dbReference type="InterPro" id="IPR009060">
    <property type="entry name" value="UBA-like_sf"/>
</dbReference>
<keyword evidence="4 5" id="KW-0648">Protein biosynthesis</keyword>
<dbReference type="GO" id="GO:0005737">
    <property type="term" value="C:cytoplasm"/>
    <property type="evidence" value="ECO:0007669"/>
    <property type="project" value="UniProtKB-SubCell"/>
</dbReference>
<evidence type="ECO:0000256" key="5">
    <source>
        <dbReference type="HAMAP-Rule" id="MF_00050"/>
    </source>
</evidence>
<comment type="similarity">
    <text evidence="1 5">Belongs to the EF-Ts family.</text>
</comment>
<comment type="caution">
    <text evidence="5">Lacks conserved residue(s) required for the propagation of feature annotation.</text>
</comment>